<gene>
    <name evidence="1" type="ORF">I7I52_00051</name>
</gene>
<accession>A0A8H8D5G5</accession>
<sequence length="98" mass="11103">MDHRYAAQCHFPPLARKPVCSYLHLKAESCRFPIGSLHSGLWTRGALVGFSWQRSQARQARRKLFVLTIKAPPLGTGWYVDRVVSLPVRSSICLLNLI</sequence>
<reference evidence="1 2" key="1">
    <citation type="submission" date="2021-01" db="EMBL/GenBank/DDBJ databases">
        <title>Chromosome-level genome assembly of a human fungal pathogen reveals clustering of transcriptionally co-regulated genes.</title>
        <authorList>
            <person name="Voorhies M."/>
            <person name="Cohen S."/>
            <person name="Shea T.P."/>
            <person name="Petrus S."/>
            <person name="Munoz J.F."/>
            <person name="Poplawski S."/>
            <person name="Goldman W.E."/>
            <person name="Michael T."/>
            <person name="Cuomo C.A."/>
            <person name="Sil A."/>
            <person name="Beyhan S."/>
        </authorList>
    </citation>
    <scope>NUCLEOTIDE SEQUENCE [LARGE SCALE GENOMIC DNA]</scope>
    <source>
        <strain evidence="1 2">G184AR</strain>
    </source>
</reference>
<dbReference type="AlphaFoldDB" id="A0A8H8D5G5"/>
<dbReference type="EMBL" id="JAEVHI010000001">
    <property type="protein sequence ID" value="KAG5302416.1"/>
    <property type="molecule type" value="Genomic_DNA"/>
</dbReference>
<organism evidence="1 2">
    <name type="scientific">Ajellomyces capsulatus</name>
    <name type="common">Darling's disease fungus</name>
    <name type="synonym">Histoplasma capsulatum</name>
    <dbReference type="NCBI Taxonomy" id="5037"/>
    <lineage>
        <taxon>Eukaryota</taxon>
        <taxon>Fungi</taxon>
        <taxon>Dikarya</taxon>
        <taxon>Ascomycota</taxon>
        <taxon>Pezizomycotina</taxon>
        <taxon>Eurotiomycetes</taxon>
        <taxon>Eurotiomycetidae</taxon>
        <taxon>Onygenales</taxon>
        <taxon>Ajellomycetaceae</taxon>
        <taxon>Histoplasma</taxon>
    </lineage>
</organism>
<comment type="caution">
    <text evidence="1">The sequence shown here is derived from an EMBL/GenBank/DDBJ whole genome shotgun (WGS) entry which is preliminary data.</text>
</comment>
<proteinExistence type="predicted"/>
<name>A0A8H8D5G5_AJECA</name>
<dbReference type="Proteomes" id="UP000670092">
    <property type="component" value="Unassembled WGS sequence"/>
</dbReference>
<dbReference type="VEuPathDB" id="FungiDB:I7I52_00051"/>
<evidence type="ECO:0000313" key="1">
    <source>
        <dbReference type="EMBL" id="KAG5302416.1"/>
    </source>
</evidence>
<protein>
    <submittedName>
        <fullName evidence="1">Uncharacterized protein</fullName>
    </submittedName>
</protein>
<evidence type="ECO:0000313" key="2">
    <source>
        <dbReference type="Proteomes" id="UP000670092"/>
    </source>
</evidence>
<dbReference type="OrthoDB" id="10370696at2759"/>